<protein>
    <recommendedName>
        <fullName evidence="1">Reverse transcriptase domain-containing protein</fullName>
    </recommendedName>
</protein>
<dbReference type="InterPro" id="IPR043502">
    <property type="entry name" value="DNA/RNA_pol_sf"/>
</dbReference>
<dbReference type="PANTHER" id="PTHR31635:SF196">
    <property type="entry name" value="REVERSE TRANSCRIPTASE DOMAIN-CONTAINING PROTEIN-RELATED"/>
    <property type="match status" value="1"/>
</dbReference>
<dbReference type="Proteomes" id="UP000261340">
    <property type="component" value="Unplaced"/>
</dbReference>
<keyword evidence="3" id="KW-1185">Reference proteome</keyword>
<accession>A0A3Q0RMJ3</accession>
<dbReference type="PROSITE" id="PS50878">
    <property type="entry name" value="RT_POL"/>
    <property type="match status" value="1"/>
</dbReference>
<dbReference type="GeneTree" id="ENSGT00940000163630"/>
<dbReference type="PANTHER" id="PTHR31635">
    <property type="entry name" value="REVERSE TRANSCRIPTASE DOMAIN-CONTAINING PROTEIN-RELATED"/>
    <property type="match status" value="1"/>
</dbReference>
<reference evidence="2" key="1">
    <citation type="submission" date="2025-08" db="UniProtKB">
        <authorList>
            <consortium name="Ensembl"/>
        </authorList>
    </citation>
    <scope>IDENTIFICATION</scope>
</reference>
<evidence type="ECO:0000313" key="3">
    <source>
        <dbReference type="Proteomes" id="UP000261340"/>
    </source>
</evidence>
<dbReference type="InterPro" id="IPR000477">
    <property type="entry name" value="RT_dom"/>
</dbReference>
<organism evidence="2 3">
    <name type="scientific">Amphilophus citrinellus</name>
    <name type="common">Midas cichlid</name>
    <name type="synonym">Cichlasoma citrinellum</name>
    <dbReference type="NCBI Taxonomy" id="61819"/>
    <lineage>
        <taxon>Eukaryota</taxon>
        <taxon>Metazoa</taxon>
        <taxon>Chordata</taxon>
        <taxon>Craniata</taxon>
        <taxon>Vertebrata</taxon>
        <taxon>Euteleostomi</taxon>
        <taxon>Actinopterygii</taxon>
        <taxon>Neopterygii</taxon>
        <taxon>Teleostei</taxon>
        <taxon>Neoteleostei</taxon>
        <taxon>Acanthomorphata</taxon>
        <taxon>Ovalentaria</taxon>
        <taxon>Cichlomorphae</taxon>
        <taxon>Cichliformes</taxon>
        <taxon>Cichlidae</taxon>
        <taxon>New World cichlids</taxon>
        <taxon>Cichlasomatinae</taxon>
        <taxon>Heroini</taxon>
        <taxon>Amphilophus</taxon>
    </lineage>
</organism>
<sequence length="384" mass="44249">MEIEKKTRFLKQSYYEGGPRANRLLAKRLKKQQADRTIHKIKDIYTNQIIYEPKEIEQKFVNFYRDLYSQPPSADVDQMKAFLEELDLPTIGKKHNDLLTSPITIADIKRAVNRLKTNKSPGSDGLPAEWYKKFSDELIPILEVSFNHTLKYGETPPSWKEAIISVIPKKNNSETCSDFRPISLLNVDYKLYTSIISKRYEYFIREIIDEDQTGFIKGRQTQDNIRRAIHIINHIQNNQTSAVLMSLDAEKAFDSVNWTFLYLVLEKFGFSDEAVKCIKTLYQKPTARIRINGNLTESITLERSTRQGCCLSPILFAIFLEPLAQAVRQNKYLKGIKIGEEKHTIALFADDVVCFLKDPDTGIPILINLLETFGFCSGYKLNLT</sequence>
<dbReference type="CDD" id="cd01650">
    <property type="entry name" value="RT_nLTR_like"/>
    <property type="match status" value="1"/>
</dbReference>
<name>A0A3Q0RMJ3_AMPCI</name>
<reference evidence="2" key="2">
    <citation type="submission" date="2025-09" db="UniProtKB">
        <authorList>
            <consortium name="Ensembl"/>
        </authorList>
    </citation>
    <scope>IDENTIFICATION</scope>
</reference>
<dbReference type="STRING" id="61819.ENSACIP00000013529"/>
<dbReference type="Ensembl" id="ENSACIT00000013898.1">
    <property type="protein sequence ID" value="ENSACIP00000013529.1"/>
    <property type="gene ID" value="ENSACIG00000010538.1"/>
</dbReference>
<evidence type="ECO:0000313" key="2">
    <source>
        <dbReference type="Ensembl" id="ENSACIP00000013529.1"/>
    </source>
</evidence>
<evidence type="ECO:0000259" key="1">
    <source>
        <dbReference type="PROSITE" id="PS50878"/>
    </source>
</evidence>
<proteinExistence type="predicted"/>
<dbReference type="AlphaFoldDB" id="A0A3Q0RMJ3"/>
<dbReference type="Pfam" id="PF00078">
    <property type="entry name" value="RVT_1"/>
    <property type="match status" value="1"/>
</dbReference>
<dbReference type="SUPFAM" id="SSF56672">
    <property type="entry name" value="DNA/RNA polymerases"/>
    <property type="match status" value="1"/>
</dbReference>
<dbReference type="OMA" id="QNTRSIH"/>
<feature type="domain" description="Reverse transcriptase" evidence="1">
    <location>
        <begin position="148"/>
        <end position="384"/>
    </location>
</feature>